<sequence>MNELLSIIVPVYNVEMYLKRCVDSILKQDYDNMEIILVDDGSTDSSGVICDQYASNYKNVKVIHKKNGGLSDARNFGLDNCRGQYISFIDSDDWIEYGMYHHMISQMLSDDSDISICRRNRVNENNQSRLEACRRYPSKSILTKEEGLSCLMTYTGYDMSVCDKVLKKEIINNIRFPFEKTCEDSFTTYKFFSNAKRISYINKPYYNYFYRENSITRSSKVNKAVIEASLEQMVYISNNYPTVKVESEVNYVVSVISVFNEFIKRNLDWPEKKLYSKECKLYFKSIISCQYIGSLKRFQCIAFLISPQIYRLIFKKVGGKA</sequence>
<dbReference type="CDD" id="cd00761">
    <property type="entry name" value="Glyco_tranf_GTA_type"/>
    <property type="match status" value="1"/>
</dbReference>
<comment type="caution">
    <text evidence="4">The sequence shown here is derived from an EMBL/GenBank/DDBJ whole genome shotgun (WGS) entry which is preliminary data.</text>
</comment>
<evidence type="ECO:0000313" key="5">
    <source>
        <dbReference type="Proteomes" id="UP000261257"/>
    </source>
</evidence>
<reference evidence="4 5" key="1">
    <citation type="submission" date="2018-08" db="EMBL/GenBank/DDBJ databases">
        <title>A genome reference for cultivated species of the human gut microbiota.</title>
        <authorList>
            <person name="Zou Y."/>
            <person name="Xue W."/>
            <person name="Luo G."/>
        </authorList>
    </citation>
    <scope>NUCLEOTIDE SEQUENCE [LARGE SCALE GENOMIC DNA]</scope>
    <source>
        <strain evidence="4 5">TF05-11AC</strain>
    </source>
</reference>
<dbReference type="RefSeq" id="WP_117624306.1">
    <property type="nucleotide sequence ID" value="NZ_JADNLE010000009.1"/>
</dbReference>
<dbReference type="InterPro" id="IPR029044">
    <property type="entry name" value="Nucleotide-diphossugar_trans"/>
</dbReference>
<keyword evidence="1" id="KW-0328">Glycosyltransferase</keyword>
<gene>
    <name evidence="4" type="ORF">DXC39_33115</name>
</gene>
<protein>
    <submittedName>
        <fullName evidence="4">Glycosyltransferase</fullName>
    </submittedName>
</protein>
<evidence type="ECO:0000313" key="4">
    <source>
        <dbReference type="EMBL" id="RGL91776.1"/>
    </source>
</evidence>
<proteinExistence type="predicted"/>
<dbReference type="Proteomes" id="UP000261257">
    <property type="component" value="Unassembled WGS sequence"/>
</dbReference>
<organism evidence="4 5">
    <name type="scientific">Hungatella hathewayi</name>
    <dbReference type="NCBI Taxonomy" id="154046"/>
    <lineage>
        <taxon>Bacteria</taxon>
        <taxon>Bacillati</taxon>
        <taxon>Bacillota</taxon>
        <taxon>Clostridia</taxon>
        <taxon>Lachnospirales</taxon>
        <taxon>Lachnospiraceae</taxon>
        <taxon>Hungatella</taxon>
    </lineage>
</organism>
<keyword evidence="2 4" id="KW-0808">Transferase</keyword>
<evidence type="ECO:0000256" key="2">
    <source>
        <dbReference type="ARBA" id="ARBA00022679"/>
    </source>
</evidence>
<dbReference type="GO" id="GO:0016757">
    <property type="term" value="F:glycosyltransferase activity"/>
    <property type="evidence" value="ECO:0007669"/>
    <property type="project" value="UniProtKB-KW"/>
</dbReference>
<accession>A0A3E4TL11</accession>
<dbReference type="AlphaFoldDB" id="A0A3E4TL11"/>
<dbReference type="EMBL" id="QSSQ01000079">
    <property type="protein sequence ID" value="RGL91776.1"/>
    <property type="molecule type" value="Genomic_DNA"/>
</dbReference>
<dbReference type="InterPro" id="IPR001173">
    <property type="entry name" value="Glyco_trans_2-like"/>
</dbReference>
<evidence type="ECO:0000256" key="1">
    <source>
        <dbReference type="ARBA" id="ARBA00022676"/>
    </source>
</evidence>
<feature type="domain" description="Glycosyltransferase 2-like" evidence="3">
    <location>
        <begin position="6"/>
        <end position="132"/>
    </location>
</feature>
<evidence type="ECO:0000259" key="3">
    <source>
        <dbReference type="Pfam" id="PF00535"/>
    </source>
</evidence>
<dbReference type="PANTHER" id="PTHR22916:SF51">
    <property type="entry name" value="GLYCOSYLTRANSFERASE EPSH-RELATED"/>
    <property type="match status" value="1"/>
</dbReference>
<dbReference type="Gene3D" id="3.90.550.10">
    <property type="entry name" value="Spore Coat Polysaccharide Biosynthesis Protein SpsA, Chain A"/>
    <property type="match status" value="1"/>
</dbReference>
<dbReference type="PANTHER" id="PTHR22916">
    <property type="entry name" value="GLYCOSYLTRANSFERASE"/>
    <property type="match status" value="1"/>
</dbReference>
<name>A0A3E4TL11_9FIRM</name>
<dbReference type="SUPFAM" id="SSF53448">
    <property type="entry name" value="Nucleotide-diphospho-sugar transferases"/>
    <property type="match status" value="1"/>
</dbReference>
<dbReference type="Pfam" id="PF00535">
    <property type="entry name" value="Glycos_transf_2"/>
    <property type="match status" value="1"/>
</dbReference>